<keyword evidence="2" id="KW-1185">Reference proteome</keyword>
<name>A0AA44DBV3_STRE0</name>
<evidence type="ECO:0000313" key="1">
    <source>
        <dbReference type="EMBL" id="NKY13593.1"/>
    </source>
</evidence>
<dbReference type="AlphaFoldDB" id="A0AA44DBV3"/>
<evidence type="ECO:0008006" key="3">
    <source>
        <dbReference type="Google" id="ProtNLM"/>
    </source>
</evidence>
<dbReference type="RefSeq" id="WP_168437843.1">
    <property type="nucleotide sequence ID" value="NZ_JAAXOU010000030.1"/>
</dbReference>
<organism evidence="1 2">
    <name type="scientific">Streptomyces somaliensis (strain ATCC 33201 / DSM 40738 / JCM 12659 / KCTC 9044 / NCTC 11332 / NRRL B-12077 / IP 733)</name>
    <dbReference type="NCBI Taxonomy" id="1134445"/>
    <lineage>
        <taxon>Bacteria</taxon>
        <taxon>Bacillati</taxon>
        <taxon>Actinomycetota</taxon>
        <taxon>Actinomycetes</taxon>
        <taxon>Kitasatosporales</taxon>
        <taxon>Streptomycetaceae</taxon>
        <taxon>Streptomyces</taxon>
    </lineage>
</organism>
<reference evidence="1 2" key="1">
    <citation type="submission" date="2020-04" db="EMBL/GenBank/DDBJ databases">
        <title>MicrobeNet Type strains.</title>
        <authorList>
            <person name="Nicholson A.C."/>
        </authorList>
    </citation>
    <scope>NUCLEOTIDE SEQUENCE [LARGE SCALE GENOMIC DNA]</scope>
    <source>
        <strain evidence="1 2">DSM 40738</strain>
    </source>
</reference>
<protein>
    <recommendedName>
        <fullName evidence="3">SUKH-3 immunity protein</fullName>
    </recommendedName>
</protein>
<dbReference type="Pfam" id="PF14433">
    <property type="entry name" value="SUKH-3"/>
    <property type="match status" value="1"/>
</dbReference>
<comment type="caution">
    <text evidence="1">The sequence shown here is derived from an EMBL/GenBank/DDBJ whole genome shotgun (WGS) entry which is preliminary data.</text>
</comment>
<evidence type="ECO:0000313" key="2">
    <source>
        <dbReference type="Proteomes" id="UP000570003"/>
    </source>
</evidence>
<dbReference type="InterPro" id="IPR025850">
    <property type="entry name" value="SUKH-3"/>
</dbReference>
<accession>A0AA44DBV3</accession>
<gene>
    <name evidence="1" type="ORF">HGA06_05200</name>
</gene>
<dbReference type="Proteomes" id="UP000570003">
    <property type="component" value="Unassembled WGS sequence"/>
</dbReference>
<proteinExistence type="predicted"/>
<dbReference type="EMBL" id="JAAXOU010000030">
    <property type="protein sequence ID" value="NKY13593.1"/>
    <property type="molecule type" value="Genomic_DNA"/>
</dbReference>
<sequence length="313" mass="32637">MTRGENPLTAAGWYEGRDAGDAAMLAALRTVTLAEPVVGGATWTLFPAVERALREFHGLRVHPTGPGRDVAATGCVIDPTEARHALRPCALLGESTGSRLFPFGRTDADALLAVDDEGRLFSLDHGGRWHLGDTVHEGLTTLTEGHAPRRVAARRWSWAAPSTAQPLVDTVRTALAAVYVLHHRRVFSARSLRLTVTTLRGIGVRTVDGTLPLPGGSLEEAAEPLVAGMEALIGAAGATARGAEVQVAVSVPPHTAVPLSSVECTVRTGHSAKTPTSTELVLSAGAGASVGRARAALDACSEDFARYTGQSSP</sequence>